<feature type="region of interest" description="Disordered" evidence="1">
    <location>
        <begin position="202"/>
        <end position="221"/>
    </location>
</feature>
<dbReference type="GO" id="GO:0016747">
    <property type="term" value="F:acyltransferase activity, transferring groups other than amino-acyl groups"/>
    <property type="evidence" value="ECO:0007669"/>
    <property type="project" value="InterPro"/>
</dbReference>
<feature type="compositionally biased region" description="Polar residues" evidence="1">
    <location>
        <begin position="84"/>
        <end position="125"/>
    </location>
</feature>
<sequence>MALLKDHPPEKARVSKPGSLEEWWAVQCPWAPSSSPRKRISKAEKEDVTEDKYRRLTPPPVDETPRLEVRDSDKGISSPEAKPVTSQSESGSVISLSNTSELQLGGRRQSQPESQDLSGSSQTVVGTPRALISQAENSANPPNSVGRSNRSNQENESPSQPQESVKTDLPSVGANKSAFPRKIKPKDIVIARYPLNVILSQVRQPDPGRGNGLPGSMESNDGSDVILLRRRARGMNTHPVPDVFSGNSFQPKGSDDWKTKQSESSNVERKGLGYIKRDPYEPAPKEALEELEMLRQQVLQEANMNNFQNQELPTTDLQALARVRDGPGTDPKSTVYHQIVTYRRLPEIEREDSAAGSSSGDSKEIGNSYPDDDFGFVKENWTLYSTNARAYPEIKDGKLYLSENKGPGFDDSPQPTAVTLMFNCENLMRETQKIQESNEADVSAETRWTHGYYANWEYRPHACSAFEAFRDRFLIWLDGTLGRCNVADIYHKAFFDGTAHPDGARSFFIPNFPRSSAMFHPSDEVSALHLHETSLGFGFNFSKQEEERLREERAKQQQSREMYLQAARDAPVAEIKVAAPRANIYLRPVEADDIPDLVDLFNLFAQESFLSVDIPGLGDADIRKRMDDCEKQKLPFIVAVERQTGPPQSFIPTTERVVGYAFANDFTGERSAGRFTVELRLFVNPHSQRKGIGRCLLDKLLEVCDPMYNPRKGYFFDSSVEDRTSYVPGGRRKLARLVFAIGYPNDDRSYHQWVREWLTREYGFKEQGVLKGVRVKFKQFLNVSYLVREVSHNFDNPAYL</sequence>
<dbReference type="AlphaFoldDB" id="A0A1L9SEL1"/>
<feature type="region of interest" description="Disordered" evidence="1">
    <location>
        <begin position="347"/>
        <end position="369"/>
    </location>
</feature>
<dbReference type="CDD" id="cd04301">
    <property type="entry name" value="NAT_SF"/>
    <property type="match status" value="1"/>
</dbReference>
<gene>
    <name evidence="3" type="ORF">ASPZODRAFT_17040</name>
</gene>
<dbReference type="InterPro" id="IPR000182">
    <property type="entry name" value="GNAT_dom"/>
</dbReference>
<dbReference type="GeneID" id="34613408"/>
<name>A0A1L9SEL1_9EURO</name>
<feature type="domain" description="N-acetyltransferase" evidence="2">
    <location>
        <begin position="584"/>
        <end position="782"/>
    </location>
</feature>
<feature type="compositionally biased region" description="Basic and acidic residues" evidence="1">
    <location>
        <begin position="63"/>
        <end position="74"/>
    </location>
</feature>
<evidence type="ECO:0000313" key="3">
    <source>
        <dbReference type="EMBL" id="OJJ45588.1"/>
    </source>
</evidence>
<protein>
    <recommendedName>
        <fullName evidence="2">N-acetyltransferase domain-containing protein</fullName>
    </recommendedName>
</protein>
<feature type="compositionally biased region" description="Polar residues" evidence="1">
    <location>
        <begin position="134"/>
        <end position="164"/>
    </location>
</feature>
<evidence type="ECO:0000313" key="4">
    <source>
        <dbReference type="Proteomes" id="UP000184188"/>
    </source>
</evidence>
<accession>A0A1L9SEL1</accession>
<dbReference type="EMBL" id="KV878344">
    <property type="protein sequence ID" value="OJJ45588.1"/>
    <property type="molecule type" value="Genomic_DNA"/>
</dbReference>
<feature type="compositionally biased region" description="Basic and acidic residues" evidence="1">
    <location>
        <begin position="253"/>
        <end position="265"/>
    </location>
</feature>
<organism evidence="3 4">
    <name type="scientific">Penicilliopsis zonata CBS 506.65</name>
    <dbReference type="NCBI Taxonomy" id="1073090"/>
    <lineage>
        <taxon>Eukaryota</taxon>
        <taxon>Fungi</taxon>
        <taxon>Dikarya</taxon>
        <taxon>Ascomycota</taxon>
        <taxon>Pezizomycotina</taxon>
        <taxon>Eurotiomycetes</taxon>
        <taxon>Eurotiomycetidae</taxon>
        <taxon>Eurotiales</taxon>
        <taxon>Aspergillaceae</taxon>
        <taxon>Penicilliopsis</taxon>
    </lineage>
</organism>
<reference evidence="4" key="1">
    <citation type="journal article" date="2017" name="Genome Biol.">
        <title>Comparative genomics reveals high biological diversity and specific adaptations in the industrially and medically important fungal genus Aspergillus.</title>
        <authorList>
            <person name="de Vries R.P."/>
            <person name="Riley R."/>
            <person name="Wiebenga A."/>
            <person name="Aguilar-Osorio G."/>
            <person name="Amillis S."/>
            <person name="Uchima C.A."/>
            <person name="Anderluh G."/>
            <person name="Asadollahi M."/>
            <person name="Askin M."/>
            <person name="Barry K."/>
            <person name="Battaglia E."/>
            <person name="Bayram O."/>
            <person name="Benocci T."/>
            <person name="Braus-Stromeyer S.A."/>
            <person name="Caldana C."/>
            <person name="Canovas D."/>
            <person name="Cerqueira G.C."/>
            <person name="Chen F."/>
            <person name="Chen W."/>
            <person name="Choi C."/>
            <person name="Clum A."/>
            <person name="Dos Santos R.A."/>
            <person name="Damasio A.R."/>
            <person name="Diallinas G."/>
            <person name="Emri T."/>
            <person name="Fekete E."/>
            <person name="Flipphi M."/>
            <person name="Freyberg S."/>
            <person name="Gallo A."/>
            <person name="Gournas C."/>
            <person name="Habgood R."/>
            <person name="Hainaut M."/>
            <person name="Harispe M.L."/>
            <person name="Henrissat B."/>
            <person name="Hilden K.S."/>
            <person name="Hope R."/>
            <person name="Hossain A."/>
            <person name="Karabika E."/>
            <person name="Karaffa L."/>
            <person name="Karanyi Z."/>
            <person name="Krasevec N."/>
            <person name="Kuo A."/>
            <person name="Kusch H."/>
            <person name="LaButti K."/>
            <person name="Lagendijk E.L."/>
            <person name="Lapidus A."/>
            <person name="Levasseur A."/>
            <person name="Lindquist E."/>
            <person name="Lipzen A."/>
            <person name="Logrieco A.F."/>
            <person name="MacCabe A."/>
            <person name="Maekelae M.R."/>
            <person name="Malavazi I."/>
            <person name="Melin P."/>
            <person name="Meyer V."/>
            <person name="Mielnichuk N."/>
            <person name="Miskei M."/>
            <person name="Molnar A.P."/>
            <person name="Mule G."/>
            <person name="Ngan C.Y."/>
            <person name="Orejas M."/>
            <person name="Orosz E."/>
            <person name="Ouedraogo J.P."/>
            <person name="Overkamp K.M."/>
            <person name="Park H.-S."/>
            <person name="Perrone G."/>
            <person name="Piumi F."/>
            <person name="Punt P.J."/>
            <person name="Ram A.F."/>
            <person name="Ramon A."/>
            <person name="Rauscher S."/>
            <person name="Record E."/>
            <person name="Riano-Pachon D.M."/>
            <person name="Robert V."/>
            <person name="Roehrig J."/>
            <person name="Ruller R."/>
            <person name="Salamov A."/>
            <person name="Salih N.S."/>
            <person name="Samson R.A."/>
            <person name="Sandor E."/>
            <person name="Sanguinetti M."/>
            <person name="Schuetze T."/>
            <person name="Sepcic K."/>
            <person name="Shelest E."/>
            <person name="Sherlock G."/>
            <person name="Sophianopoulou V."/>
            <person name="Squina F.M."/>
            <person name="Sun H."/>
            <person name="Susca A."/>
            <person name="Todd R.B."/>
            <person name="Tsang A."/>
            <person name="Unkles S.E."/>
            <person name="van de Wiele N."/>
            <person name="van Rossen-Uffink D."/>
            <person name="Oliveira J.V."/>
            <person name="Vesth T.C."/>
            <person name="Visser J."/>
            <person name="Yu J.-H."/>
            <person name="Zhou M."/>
            <person name="Andersen M.R."/>
            <person name="Archer D.B."/>
            <person name="Baker S.E."/>
            <person name="Benoit I."/>
            <person name="Brakhage A.A."/>
            <person name="Braus G.H."/>
            <person name="Fischer R."/>
            <person name="Frisvad J.C."/>
            <person name="Goldman G.H."/>
            <person name="Houbraken J."/>
            <person name="Oakley B."/>
            <person name="Pocsi I."/>
            <person name="Scazzocchio C."/>
            <person name="Seiboth B."/>
            <person name="vanKuyk P.A."/>
            <person name="Wortman J."/>
            <person name="Dyer P.S."/>
            <person name="Grigoriev I.V."/>
        </authorList>
    </citation>
    <scope>NUCLEOTIDE SEQUENCE [LARGE SCALE GENOMIC DNA]</scope>
    <source>
        <strain evidence="4">CBS 506.65</strain>
    </source>
</reference>
<dbReference type="Pfam" id="PF00583">
    <property type="entry name" value="Acetyltransf_1"/>
    <property type="match status" value="1"/>
</dbReference>
<dbReference type="InterPro" id="IPR016181">
    <property type="entry name" value="Acyl_CoA_acyltransferase"/>
</dbReference>
<evidence type="ECO:0000256" key="1">
    <source>
        <dbReference type="SAM" id="MobiDB-lite"/>
    </source>
</evidence>
<feature type="region of interest" description="Disordered" evidence="1">
    <location>
        <begin position="31"/>
        <end position="178"/>
    </location>
</feature>
<dbReference type="SUPFAM" id="SSF55729">
    <property type="entry name" value="Acyl-CoA N-acyltransferases (Nat)"/>
    <property type="match status" value="1"/>
</dbReference>
<evidence type="ECO:0000259" key="2">
    <source>
        <dbReference type="PROSITE" id="PS51186"/>
    </source>
</evidence>
<dbReference type="PROSITE" id="PS51186">
    <property type="entry name" value="GNAT"/>
    <property type="match status" value="1"/>
</dbReference>
<dbReference type="RefSeq" id="XP_022580098.1">
    <property type="nucleotide sequence ID" value="XM_022726944.1"/>
</dbReference>
<dbReference type="OrthoDB" id="2129362at2759"/>
<dbReference type="Gene3D" id="3.40.630.30">
    <property type="match status" value="1"/>
</dbReference>
<dbReference type="Proteomes" id="UP000184188">
    <property type="component" value="Unassembled WGS sequence"/>
</dbReference>
<keyword evidence="4" id="KW-1185">Reference proteome</keyword>
<proteinExistence type="predicted"/>
<dbReference type="VEuPathDB" id="FungiDB:ASPZODRAFT_17040"/>
<feature type="compositionally biased region" description="Basic and acidic residues" evidence="1">
    <location>
        <begin position="41"/>
        <end position="54"/>
    </location>
</feature>
<feature type="region of interest" description="Disordered" evidence="1">
    <location>
        <begin position="237"/>
        <end position="265"/>
    </location>
</feature>